<dbReference type="PROSITE" id="PS51257">
    <property type="entry name" value="PROKAR_LIPOPROTEIN"/>
    <property type="match status" value="1"/>
</dbReference>
<evidence type="ECO:0000313" key="2">
    <source>
        <dbReference type="EMBL" id="OFJ54893.1"/>
    </source>
</evidence>
<accession>A0A1E8Q8F2</accession>
<reference evidence="2 3" key="1">
    <citation type="submission" date="2016-09" db="EMBL/GenBank/DDBJ databases">
        <title>genome sequence of Mycobacterium sp. 739 SCH.</title>
        <authorList>
            <person name="Greninger A.L."/>
            <person name="Qin X."/>
            <person name="Jerome K."/>
            <person name="Vora S."/>
            <person name="Quinn K."/>
        </authorList>
    </citation>
    <scope>NUCLEOTIDE SEQUENCE [LARGE SCALE GENOMIC DNA]</scope>
    <source>
        <strain evidence="2 3">SCH</strain>
    </source>
</reference>
<keyword evidence="1" id="KW-0732">Signal</keyword>
<dbReference type="Proteomes" id="UP000178953">
    <property type="component" value="Unassembled WGS sequence"/>
</dbReference>
<dbReference type="OrthoDB" id="4638353at2"/>
<evidence type="ECO:0000313" key="3">
    <source>
        <dbReference type="Proteomes" id="UP000178953"/>
    </source>
</evidence>
<evidence type="ECO:0008006" key="4">
    <source>
        <dbReference type="Google" id="ProtNLM"/>
    </source>
</evidence>
<dbReference type="AlphaFoldDB" id="A0A1E8Q8F2"/>
<evidence type="ECO:0000256" key="1">
    <source>
        <dbReference type="SAM" id="SignalP"/>
    </source>
</evidence>
<proteinExistence type="predicted"/>
<organism evidence="2 3">
    <name type="scientific">Mycolicibacterium grossiae</name>
    <dbReference type="NCBI Taxonomy" id="1552759"/>
    <lineage>
        <taxon>Bacteria</taxon>
        <taxon>Bacillati</taxon>
        <taxon>Actinomycetota</taxon>
        <taxon>Actinomycetes</taxon>
        <taxon>Mycobacteriales</taxon>
        <taxon>Mycobacteriaceae</taxon>
        <taxon>Mycolicibacterium</taxon>
    </lineage>
</organism>
<sequence length="203" mass="20749">MTSIRIAIALTAAALAASTLSGCSKVTEIRDVAASAAEQVATSGTARFVDAVSGDLFTAEGIDVAYAAITAEVGASPMQVVEVTIVPGVLTVEAIDPAAPTELNQWSYTAGAVGPARPVDYDDDTEALRQNLFASDEVPTSALVAALDGAVAASGVEGGAVQSLIVKRNLPFDENLVLFVNVQGERSTKQVRADATGRITDVV</sequence>
<protein>
    <recommendedName>
        <fullName evidence="4">LppX_LprAFG lipoprotein</fullName>
    </recommendedName>
</protein>
<keyword evidence="3" id="KW-1185">Reference proteome</keyword>
<feature type="chain" id="PRO_5038466747" description="LppX_LprAFG lipoprotein" evidence="1">
    <location>
        <begin position="17"/>
        <end position="203"/>
    </location>
</feature>
<name>A0A1E8Q8F2_9MYCO</name>
<comment type="caution">
    <text evidence="2">The sequence shown here is derived from an EMBL/GenBank/DDBJ whole genome shotgun (WGS) entry which is preliminary data.</text>
</comment>
<gene>
    <name evidence="2" type="ORF">BEL07_04865</name>
</gene>
<dbReference type="RefSeq" id="WP_070351975.1">
    <property type="nucleotide sequence ID" value="NZ_CP043474.1"/>
</dbReference>
<dbReference type="EMBL" id="MCHX01000008">
    <property type="protein sequence ID" value="OFJ54893.1"/>
    <property type="molecule type" value="Genomic_DNA"/>
</dbReference>
<feature type="signal peptide" evidence="1">
    <location>
        <begin position="1"/>
        <end position="16"/>
    </location>
</feature>